<evidence type="ECO:0000259" key="1">
    <source>
        <dbReference type="Pfam" id="PF01869"/>
    </source>
</evidence>
<dbReference type="AlphaFoldDB" id="A0AAE3M3F7"/>
<dbReference type="Pfam" id="PF01869">
    <property type="entry name" value="BcrAD_BadFG"/>
    <property type="match status" value="1"/>
</dbReference>
<feature type="domain" description="ATPase BadF/BadG/BcrA/BcrD type" evidence="1">
    <location>
        <begin position="6"/>
        <end position="270"/>
    </location>
</feature>
<comment type="caution">
    <text evidence="2">The sequence shown here is derived from an EMBL/GenBank/DDBJ whole genome shotgun (WGS) entry which is preliminary data.</text>
</comment>
<dbReference type="PANTHER" id="PTHR43190">
    <property type="entry name" value="N-ACETYL-D-GLUCOSAMINE KINASE"/>
    <property type="match status" value="1"/>
</dbReference>
<organism evidence="2 3">
    <name type="scientific">Plebeiibacterium sediminum</name>
    <dbReference type="NCBI Taxonomy" id="2992112"/>
    <lineage>
        <taxon>Bacteria</taxon>
        <taxon>Pseudomonadati</taxon>
        <taxon>Bacteroidota</taxon>
        <taxon>Bacteroidia</taxon>
        <taxon>Marinilabiliales</taxon>
        <taxon>Marinilabiliaceae</taxon>
        <taxon>Plebeiibacterium</taxon>
    </lineage>
</organism>
<dbReference type="InterPro" id="IPR002731">
    <property type="entry name" value="ATPase_BadF"/>
</dbReference>
<name>A0AAE3M3F7_9BACT</name>
<dbReference type="Proteomes" id="UP001209229">
    <property type="component" value="Unassembled WGS sequence"/>
</dbReference>
<accession>A0AAE3M3F7</accession>
<reference evidence="2" key="1">
    <citation type="submission" date="2022-10" db="EMBL/GenBank/DDBJ databases">
        <authorList>
            <person name="Yu W.X."/>
        </authorList>
    </citation>
    <scope>NUCLEOTIDE SEQUENCE</scope>
    <source>
        <strain evidence="2">AAT</strain>
    </source>
</reference>
<evidence type="ECO:0000313" key="2">
    <source>
        <dbReference type="EMBL" id="MCW3786472.1"/>
    </source>
</evidence>
<evidence type="ECO:0000313" key="3">
    <source>
        <dbReference type="Proteomes" id="UP001209229"/>
    </source>
</evidence>
<dbReference type="InterPro" id="IPR043129">
    <property type="entry name" value="ATPase_NBD"/>
</dbReference>
<protein>
    <submittedName>
        <fullName evidence="2">ATPase</fullName>
    </submittedName>
</protein>
<sequence length="277" mass="31252">MILIADSGSTKTEWTILNTKTNHSQQHTTQGINPYYQDIKTIKDLLNKEFPTESRSFDSIYFYGAGCNHKTKNKIVESALSSVFISPHINVHSDLMAAAHSACGHSQGVVCILGTGSNSCFYDGNEITQNVSPLGFIIGDEGSGASIGKTFIADLLKNQLSQSTKELFFKEYNITEAEILDHIYKQPFPNRYLAQFTKFINKHIDIKELENIINQTFTAFIERNLLQYNEIEKYSIHFTGSIAYYFKEQLENALNSHQLKLGTITKSPMSGLIEYYS</sequence>
<dbReference type="RefSeq" id="WP_301190036.1">
    <property type="nucleotide sequence ID" value="NZ_JAPDPJ010000014.1"/>
</dbReference>
<dbReference type="Gene3D" id="3.30.420.40">
    <property type="match status" value="2"/>
</dbReference>
<gene>
    <name evidence="2" type="ORF">OM075_08330</name>
</gene>
<keyword evidence="3" id="KW-1185">Reference proteome</keyword>
<dbReference type="EMBL" id="JAPDPJ010000014">
    <property type="protein sequence ID" value="MCW3786472.1"/>
    <property type="molecule type" value="Genomic_DNA"/>
</dbReference>
<dbReference type="CDD" id="cd24079">
    <property type="entry name" value="ASKHA_NBD_PG1100-like"/>
    <property type="match status" value="1"/>
</dbReference>
<dbReference type="PANTHER" id="PTHR43190:SF3">
    <property type="entry name" value="N-ACETYL-D-GLUCOSAMINE KINASE"/>
    <property type="match status" value="1"/>
</dbReference>
<dbReference type="Gene3D" id="1.10.720.160">
    <property type="match status" value="1"/>
</dbReference>
<dbReference type="SUPFAM" id="SSF53067">
    <property type="entry name" value="Actin-like ATPase domain"/>
    <property type="match status" value="2"/>
</dbReference>
<dbReference type="InterPro" id="IPR052519">
    <property type="entry name" value="Euk-type_GlcNAc_Kinase"/>
</dbReference>
<proteinExistence type="predicted"/>